<dbReference type="EMBL" id="JACWLN010000014">
    <property type="protein sequence ID" value="MBD1262875.1"/>
    <property type="molecule type" value="Genomic_DNA"/>
</dbReference>
<dbReference type="Pfam" id="PF00581">
    <property type="entry name" value="Rhodanese"/>
    <property type="match status" value="1"/>
</dbReference>
<dbReference type="EMBL" id="QGGQ01000014">
    <property type="protein sequence ID" value="PWK20193.1"/>
    <property type="molecule type" value="Genomic_DNA"/>
</dbReference>
<evidence type="ECO:0000313" key="2">
    <source>
        <dbReference type="EMBL" id="MBD1262875.1"/>
    </source>
</evidence>
<dbReference type="SUPFAM" id="SSF52821">
    <property type="entry name" value="Rhodanese/Cell cycle control phosphatase"/>
    <property type="match status" value="1"/>
</dbReference>
<comment type="caution">
    <text evidence="3">The sequence shown here is derived from an EMBL/GenBank/DDBJ whole genome shotgun (WGS) entry which is preliminary data.</text>
</comment>
<gene>
    <name evidence="2" type="ORF">HZY62_19925</name>
    <name evidence="3" type="ORF">LX92_04136</name>
</gene>
<protein>
    <submittedName>
        <fullName evidence="3">Rhodanese-like domain-containing protein</fullName>
    </submittedName>
</protein>
<evidence type="ECO:0000313" key="4">
    <source>
        <dbReference type="Proteomes" id="UP000245667"/>
    </source>
</evidence>
<sequence length="218" mass="24713">MINRNLAKILAKRYIILASLLLIAALGLVLLPAYQKNEHVTAEDLLAKVVNPERYVTSDDLAHKIIAKDPSILLIDLRDEEEYAEYTLAGALNIPFDAILNADYEAYLNQGQYDVVLFSNDDFKADQAWLILTRLDYKNLHVLKGGINGWYNTILNPPEPTENMAKEAFERYDFRKAAAMYFGVGIKAQDNEQQLNRTPKKVVVPVMKKKKRKPEGGC</sequence>
<evidence type="ECO:0000313" key="3">
    <source>
        <dbReference type="EMBL" id="PWK20193.1"/>
    </source>
</evidence>
<dbReference type="CDD" id="cd00158">
    <property type="entry name" value="RHOD"/>
    <property type="match status" value="1"/>
</dbReference>
<dbReference type="Gene3D" id="3.40.250.10">
    <property type="entry name" value="Rhodanese-like domain"/>
    <property type="match status" value="1"/>
</dbReference>
<organism evidence="3 4">
    <name type="scientific">Maribacter polysiphoniae</name>
    <dbReference type="NCBI Taxonomy" id="429344"/>
    <lineage>
        <taxon>Bacteria</taxon>
        <taxon>Pseudomonadati</taxon>
        <taxon>Bacteroidota</taxon>
        <taxon>Flavobacteriia</taxon>
        <taxon>Flavobacteriales</taxon>
        <taxon>Flavobacteriaceae</taxon>
        <taxon>Maribacter</taxon>
    </lineage>
</organism>
<dbReference type="PROSITE" id="PS50206">
    <property type="entry name" value="RHODANESE_3"/>
    <property type="match status" value="1"/>
</dbReference>
<dbReference type="RefSeq" id="WP_109654614.1">
    <property type="nucleotide sequence ID" value="NZ_JACWLN010000014.1"/>
</dbReference>
<keyword evidence="5" id="KW-1185">Reference proteome</keyword>
<dbReference type="InterPro" id="IPR001763">
    <property type="entry name" value="Rhodanese-like_dom"/>
</dbReference>
<dbReference type="InterPro" id="IPR036873">
    <property type="entry name" value="Rhodanese-like_dom_sf"/>
</dbReference>
<evidence type="ECO:0000313" key="5">
    <source>
        <dbReference type="Proteomes" id="UP000651837"/>
    </source>
</evidence>
<feature type="domain" description="Rhodanese" evidence="1">
    <location>
        <begin position="68"/>
        <end position="159"/>
    </location>
</feature>
<dbReference type="Proteomes" id="UP000651837">
    <property type="component" value="Unassembled WGS sequence"/>
</dbReference>
<dbReference type="SMART" id="SM00450">
    <property type="entry name" value="RHOD"/>
    <property type="match status" value="1"/>
</dbReference>
<name>A0A316DUE3_9FLAO</name>
<evidence type="ECO:0000259" key="1">
    <source>
        <dbReference type="PROSITE" id="PS50206"/>
    </source>
</evidence>
<reference evidence="3 4" key="1">
    <citation type="submission" date="2018-05" db="EMBL/GenBank/DDBJ databases">
        <title>Genomic Encyclopedia of Archaeal and Bacterial Type Strains, Phase II (KMG-II): from individual species to whole genera.</title>
        <authorList>
            <person name="Goeker M."/>
        </authorList>
    </citation>
    <scope>NUCLEOTIDE SEQUENCE [LARGE SCALE GENOMIC DNA]</scope>
    <source>
        <strain evidence="3 4">DSM 23514</strain>
    </source>
</reference>
<reference evidence="2 5" key="2">
    <citation type="submission" date="2020-07" db="EMBL/GenBank/DDBJ databases">
        <title>The draft genome sequence of Maribacter polysiphoniae KCTC 22021.</title>
        <authorList>
            <person name="Mu L."/>
        </authorList>
    </citation>
    <scope>NUCLEOTIDE SEQUENCE [LARGE SCALE GENOMIC DNA]</scope>
    <source>
        <strain evidence="2 5">KCTC 22021</strain>
    </source>
</reference>
<dbReference type="OrthoDB" id="1178009at2"/>
<dbReference type="Proteomes" id="UP000245667">
    <property type="component" value="Unassembled WGS sequence"/>
</dbReference>
<dbReference type="AlphaFoldDB" id="A0A316DUE3"/>
<proteinExistence type="predicted"/>
<accession>A0A316DUE3</accession>